<dbReference type="InterPro" id="IPR015424">
    <property type="entry name" value="PyrdxlP-dep_Trfase"/>
</dbReference>
<feature type="active site" description="Proton acceptor" evidence="3">
    <location>
        <position position="205"/>
    </location>
</feature>
<feature type="modified residue" description="N6-(pyridoxal phosphate)lysine" evidence="4">
    <location>
        <position position="205"/>
    </location>
</feature>
<evidence type="ECO:0000256" key="1">
    <source>
        <dbReference type="ARBA" id="ARBA00022898"/>
    </source>
</evidence>
<dbReference type="InterPro" id="IPR000653">
    <property type="entry name" value="DegT/StrS_aminotransferase"/>
</dbReference>
<dbReference type="GO" id="GO:0008483">
    <property type="term" value="F:transaminase activity"/>
    <property type="evidence" value="ECO:0007669"/>
    <property type="project" value="TreeGrafter"/>
</dbReference>
<dbReference type="PANTHER" id="PTHR30244:SF36">
    <property type="entry name" value="3-OXO-GLUCOSE-6-PHOSPHATE:GLUTAMATE AMINOTRANSFERASE"/>
    <property type="match status" value="1"/>
</dbReference>
<evidence type="ECO:0000256" key="3">
    <source>
        <dbReference type="PIRSR" id="PIRSR000390-1"/>
    </source>
</evidence>
<dbReference type="PANTHER" id="PTHR30244">
    <property type="entry name" value="TRANSAMINASE"/>
    <property type="match status" value="1"/>
</dbReference>
<reference evidence="6 7" key="1">
    <citation type="journal article" date="2016" name="Nat. Commun.">
        <title>Thousands of microbial genomes shed light on interconnected biogeochemical processes in an aquifer system.</title>
        <authorList>
            <person name="Anantharaman K."/>
            <person name="Brown C.T."/>
            <person name="Hug L.A."/>
            <person name="Sharon I."/>
            <person name="Castelle C.J."/>
            <person name="Probst A.J."/>
            <person name="Thomas B.C."/>
            <person name="Singh A."/>
            <person name="Wilkins M.J."/>
            <person name="Karaoz U."/>
            <person name="Brodie E.L."/>
            <person name="Williams K.H."/>
            <person name="Hubbard S.S."/>
            <person name="Banfield J.F."/>
        </authorList>
    </citation>
    <scope>NUCLEOTIDE SEQUENCE [LARGE SCALE GENOMIC DNA]</scope>
</reference>
<keyword evidence="1 4" id="KW-0663">Pyridoxal phosphate</keyword>
<proteinExistence type="inferred from homology"/>
<accession>A0A1F5YVV2</accession>
<evidence type="ECO:0000313" key="7">
    <source>
        <dbReference type="Proteomes" id="UP000178448"/>
    </source>
</evidence>
<dbReference type="Gene3D" id="3.90.1150.10">
    <property type="entry name" value="Aspartate Aminotransferase, domain 1"/>
    <property type="match status" value="1"/>
</dbReference>
<dbReference type="GO" id="GO:0030170">
    <property type="term" value="F:pyridoxal phosphate binding"/>
    <property type="evidence" value="ECO:0007669"/>
    <property type="project" value="TreeGrafter"/>
</dbReference>
<dbReference type="GO" id="GO:0000271">
    <property type="term" value="P:polysaccharide biosynthetic process"/>
    <property type="evidence" value="ECO:0007669"/>
    <property type="project" value="TreeGrafter"/>
</dbReference>
<evidence type="ECO:0000256" key="2">
    <source>
        <dbReference type="ARBA" id="ARBA00037999"/>
    </source>
</evidence>
<dbReference type="Proteomes" id="UP000178448">
    <property type="component" value="Unassembled WGS sequence"/>
</dbReference>
<dbReference type="InterPro" id="IPR015422">
    <property type="entry name" value="PyrdxlP-dep_Trfase_small"/>
</dbReference>
<gene>
    <name evidence="6" type="ORF">A2Z33_04200</name>
</gene>
<dbReference type="SUPFAM" id="SSF53383">
    <property type="entry name" value="PLP-dependent transferases"/>
    <property type="match status" value="1"/>
</dbReference>
<dbReference type="STRING" id="1798374.A2Z33_04200"/>
<dbReference type="Pfam" id="PF01041">
    <property type="entry name" value="DegT_DnrJ_EryC1"/>
    <property type="match status" value="1"/>
</dbReference>
<name>A0A1F5YVV2_9BACT</name>
<organism evidence="6 7">
    <name type="scientific">Candidatus Gottesmanbacteria bacterium RBG_16_52_11</name>
    <dbReference type="NCBI Taxonomy" id="1798374"/>
    <lineage>
        <taxon>Bacteria</taxon>
        <taxon>Candidatus Gottesmaniibacteriota</taxon>
    </lineage>
</organism>
<dbReference type="CDD" id="cd00616">
    <property type="entry name" value="AHBA_syn"/>
    <property type="match status" value="1"/>
</dbReference>
<dbReference type="EMBL" id="MFJD01000004">
    <property type="protein sequence ID" value="OGG04321.1"/>
    <property type="molecule type" value="Genomic_DNA"/>
</dbReference>
<evidence type="ECO:0008006" key="8">
    <source>
        <dbReference type="Google" id="ProtNLM"/>
    </source>
</evidence>
<sequence length="405" mass="45726">MIPFFELKHQYRRIAPELEKALKTVFDGGIYTLGEEVSRFETDFGRFLGVRHAVGVASGTDALTLSMKVLDLGPGDEVILPANAYPSAFGISLSGVRIRLADCREDGNIDPVGVDQAVTGNTRAIVPVHLYGNPADLIEIRKVIAFRKQKIYLVEDAAQGHGAEIKLKVKNKKLKKHINNQIHTDSWFKAGSIGEIGIFSFYPTKNLGAYGDGGMLVTGDETIARRLRRLRMYGEESRYESQEVSGVSRLDEMQAAILRVKLRHLDEWNRRRAEIAQYYKRELEGVGDLQIINSKFKFQNLKPQSKTQNYNTEQEFRSCHHLFVIRTAHRDKLKDFLAKHGIGSAIHYPVPIHMTKSFSHLGYKKGDFPVAEALARQVLSLPLFPELTDGEAEEVVARVKTFFRK</sequence>
<evidence type="ECO:0000313" key="6">
    <source>
        <dbReference type="EMBL" id="OGG04321.1"/>
    </source>
</evidence>
<comment type="caution">
    <text evidence="6">The sequence shown here is derived from an EMBL/GenBank/DDBJ whole genome shotgun (WGS) entry which is preliminary data.</text>
</comment>
<evidence type="ECO:0000256" key="4">
    <source>
        <dbReference type="PIRSR" id="PIRSR000390-2"/>
    </source>
</evidence>
<comment type="similarity">
    <text evidence="2 5">Belongs to the DegT/DnrJ/EryC1 family.</text>
</comment>
<protein>
    <recommendedName>
        <fullName evidence="8">Erythromycin biosynthesis sensory transduction protein eryC1</fullName>
    </recommendedName>
</protein>
<dbReference type="AlphaFoldDB" id="A0A1F5YVV2"/>
<dbReference type="InterPro" id="IPR015421">
    <property type="entry name" value="PyrdxlP-dep_Trfase_major"/>
</dbReference>
<dbReference type="Gene3D" id="3.40.640.10">
    <property type="entry name" value="Type I PLP-dependent aspartate aminotransferase-like (Major domain)"/>
    <property type="match status" value="1"/>
</dbReference>
<evidence type="ECO:0000256" key="5">
    <source>
        <dbReference type="RuleBase" id="RU004508"/>
    </source>
</evidence>
<dbReference type="PIRSF" id="PIRSF000390">
    <property type="entry name" value="PLP_StrS"/>
    <property type="match status" value="1"/>
</dbReference>